<dbReference type="Gene3D" id="3.30.1340.30">
    <property type="match status" value="1"/>
</dbReference>
<dbReference type="PANTHER" id="PTHR34606">
    <property type="entry name" value="BON DOMAIN-CONTAINING PROTEIN"/>
    <property type="match status" value="1"/>
</dbReference>
<dbReference type="PROSITE" id="PS50914">
    <property type="entry name" value="BON"/>
    <property type="match status" value="1"/>
</dbReference>
<dbReference type="PANTHER" id="PTHR34606:SF16">
    <property type="entry name" value="BON DOMAIN-CONTAINING PROTEIN"/>
    <property type="match status" value="1"/>
</dbReference>
<keyword evidence="3" id="KW-1185">Reference proteome</keyword>
<name>A0ABM9NF71_9GAMM</name>
<dbReference type="Pfam" id="PF04972">
    <property type="entry name" value="BON"/>
    <property type="match status" value="1"/>
</dbReference>
<dbReference type="InterPro" id="IPR007055">
    <property type="entry name" value="BON_dom"/>
</dbReference>
<dbReference type="RefSeq" id="WP_348758831.1">
    <property type="nucleotide sequence ID" value="NZ_OZ026884.1"/>
</dbReference>
<dbReference type="EMBL" id="OZ026884">
    <property type="protein sequence ID" value="CAL1239253.1"/>
    <property type="molecule type" value="Genomic_DNA"/>
</dbReference>
<protein>
    <submittedName>
        <fullName evidence="2">Osmotically-inducible protein Y</fullName>
    </submittedName>
</protein>
<dbReference type="SMART" id="SM00749">
    <property type="entry name" value="BON"/>
    <property type="match status" value="1"/>
</dbReference>
<dbReference type="Proteomes" id="UP001497493">
    <property type="component" value="Chromosome"/>
</dbReference>
<proteinExistence type="predicted"/>
<evidence type="ECO:0000313" key="3">
    <source>
        <dbReference type="Proteomes" id="UP001497493"/>
    </source>
</evidence>
<organism evidence="2 3">
    <name type="scientific">Candidatus Methylocalor cossyra</name>
    <dbReference type="NCBI Taxonomy" id="3108543"/>
    <lineage>
        <taxon>Bacteria</taxon>
        <taxon>Pseudomonadati</taxon>
        <taxon>Pseudomonadota</taxon>
        <taxon>Gammaproteobacteria</taxon>
        <taxon>Methylococcales</taxon>
        <taxon>Methylococcaceae</taxon>
        <taxon>Candidatus Methylocalor</taxon>
    </lineage>
</organism>
<dbReference type="InterPro" id="IPR051686">
    <property type="entry name" value="Lipoprotein_DolP"/>
</dbReference>
<reference evidence="2 3" key="1">
    <citation type="submission" date="2024-04" db="EMBL/GenBank/DDBJ databases">
        <authorList>
            <person name="Cremers G."/>
        </authorList>
    </citation>
    <scope>NUCLEOTIDE SEQUENCE [LARGE SCALE GENOMIC DNA]</scope>
    <source>
        <strain evidence="2">MeCH1-AG</strain>
    </source>
</reference>
<feature type="domain" description="BON" evidence="1">
    <location>
        <begin position="34"/>
        <end position="102"/>
    </location>
</feature>
<evidence type="ECO:0000259" key="1">
    <source>
        <dbReference type="PROSITE" id="PS50914"/>
    </source>
</evidence>
<evidence type="ECO:0000313" key="2">
    <source>
        <dbReference type="EMBL" id="CAL1239253.1"/>
    </source>
</evidence>
<gene>
    <name evidence="2" type="primary">osmY</name>
    <name evidence="2" type="ORF">MECH1_V1_0477</name>
</gene>
<dbReference type="PROSITE" id="PS51257">
    <property type="entry name" value="PROKAR_LIPOPROTEIN"/>
    <property type="match status" value="1"/>
</dbReference>
<dbReference type="InterPro" id="IPR014004">
    <property type="entry name" value="Transpt-assoc_nodulatn_dom_bac"/>
</dbReference>
<sequence length="103" mass="11018">MMKRRHFLAALGTLVLLAGCAERRYQESTGQYLDDTTITAKVKAALAGDPAVSAAQVSVKTYKGTVQLSGFADSEAEKRRAAQVASTVSGVKSVENDIEVKQR</sequence>
<accession>A0ABM9NF71</accession>